<evidence type="ECO:0000313" key="6">
    <source>
        <dbReference type="Proteomes" id="UP001218218"/>
    </source>
</evidence>
<proteinExistence type="inferred from homology"/>
<dbReference type="PANTHER" id="PTHR43792">
    <property type="entry name" value="GNAT FAMILY, PUTATIVE (AFU_ORTHOLOGUE AFUA_3G00765)-RELATED-RELATED"/>
    <property type="match status" value="1"/>
</dbReference>
<dbReference type="Gene3D" id="3.40.630.30">
    <property type="match status" value="1"/>
</dbReference>
<dbReference type="AlphaFoldDB" id="A0AAD7AT86"/>
<dbReference type="Pfam" id="PF13302">
    <property type="entry name" value="Acetyltransf_3"/>
    <property type="match status" value="1"/>
</dbReference>
<name>A0AAD7AT86_9AGAR</name>
<keyword evidence="1" id="KW-0808">Transferase</keyword>
<feature type="domain" description="N-acetyltransferase" evidence="4">
    <location>
        <begin position="13"/>
        <end position="155"/>
    </location>
</feature>
<evidence type="ECO:0000256" key="1">
    <source>
        <dbReference type="ARBA" id="ARBA00022679"/>
    </source>
</evidence>
<accession>A0AAD7AT86</accession>
<comment type="caution">
    <text evidence="5">The sequence shown here is derived from an EMBL/GenBank/DDBJ whole genome shotgun (WGS) entry which is preliminary data.</text>
</comment>
<reference evidence="5" key="1">
    <citation type="submission" date="2023-03" db="EMBL/GenBank/DDBJ databases">
        <title>Massive genome expansion in bonnet fungi (Mycena s.s.) driven by repeated elements and novel gene families across ecological guilds.</title>
        <authorList>
            <consortium name="Lawrence Berkeley National Laboratory"/>
            <person name="Harder C.B."/>
            <person name="Miyauchi S."/>
            <person name="Viragh M."/>
            <person name="Kuo A."/>
            <person name="Thoen E."/>
            <person name="Andreopoulos B."/>
            <person name="Lu D."/>
            <person name="Skrede I."/>
            <person name="Drula E."/>
            <person name="Henrissat B."/>
            <person name="Morin E."/>
            <person name="Kohler A."/>
            <person name="Barry K."/>
            <person name="LaButti K."/>
            <person name="Morin E."/>
            <person name="Salamov A."/>
            <person name="Lipzen A."/>
            <person name="Mereny Z."/>
            <person name="Hegedus B."/>
            <person name="Baldrian P."/>
            <person name="Stursova M."/>
            <person name="Weitz H."/>
            <person name="Taylor A."/>
            <person name="Grigoriev I.V."/>
            <person name="Nagy L.G."/>
            <person name="Martin F."/>
            <person name="Kauserud H."/>
        </authorList>
    </citation>
    <scope>NUCLEOTIDE SEQUENCE</scope>
    <source>
        <strain evidence="5">CBHHK002</strain>
    </source>
</reference>
<evidence type="ECO:0000256" key="2">
    <source>
        <dbReference type="ARBA" id="ARBA00023315"/>
    </source>
</evidence>
<dbReference type="InterPro" id="IPR016181">
    <property type="entry name" value="Acyl_CoA_acyltransferase"/>
</dbReference>
<sequence length="205" mass="22727">MILSAPIVSLSGRIVLRAQTEADDEALTALNNDPASMRFRPFATARVAVEDIRALRIADAADPTCIMFNIHTTPRPGSKSEFVGVSKLYNIDRYYGSSCEFGFCMSSRHLGLGLARDVLHATFAYGFEELKIHRMTFRCTPNHKFVQSWLQRLGATFEGLGRDGSWDGNGGYQDVCHYSLLEGDWMGGTKAGIEEKILGKLEARL</sequence>
<dbReference type="InterPro" id="IPR051531">
    <property type="entry name" value="N-acetyltransferase"/>
</dbReference>
<dbReference type="PANTHER" id="PTHR43792:SF8">
    <property type="entry name" value="[RIBOSOMAL PROTEIN US5]-ALANINE N-ACETYLTRANSFERASE"/>
    <property type="match status" value="1"/>
</dbReference>
<organism evidence="5 6">
    <name type="scientific">Mycena albidolilacea</name>
    <dbReference type="NCBI Taxonomy" id="1033008"/>
    <lineage>
        <taxon>Eukaryota</taxon>
        <taxon>Fungi</taxon>
        <taxon>Dikarya</taxon>
        <taxon>Basidiomycota</taxon>
        <taxon>Agaricomycotina</taxon>
        <taxon>Agaricomycetes</taxon>
        <taxon>Agaricomycetidae</taxon>
        <taxon>Agaricales</taxon>
        <taxon>Marasmiineae</taxon>
        <taxon>Mycenaceae</taxon>
        <taxon>Mycena</taxon>
    </lineage>
</organism>
<evidence type="ECO:0000256" key="3">
    <source>
        <dbReference type="ARBA" id="ARBA00038502"/>
    </source>
</evidence>
<evidence type="ECO:0000259" key="4">
    <source>
        <dbReference type="Pfam" id="PF13302"/>
    </source>
</evidence>
<dbReference type="InterPro" id="IPR000182">
    <property type="entry name" value="GNAT_dom"/>
</dbReference>
<dbReference type="Proteomes" id="UP001218218">
    <property type="component" value="Unassembled WGS sequence"/>
</dbReference>
<protein>
    <submittedName>
        <fullName evidence="5">Acyl-CoA N-acyltransferase</fullName>
    </submittedName>
</protein>
<gene>
    <name evidence="5" type="ORF">DFH08DRAFT_675509</name>
</gene>
<dbReference type="SUPFAM" id="SSF55729">
    <property type="entry name" value="Acyl-CoA N-acyltransferases (Nat)"/>
    <property type="match status" value="1"/>
</dbReference>
<keyword evidence="2" id="KW-0012">Acyltransferase</keyword>
<evidence type="ECO:0000313" key="5">
    <source>
        <dbReference type="EMBL" id="KAJ7367488.1"/>
    </source>
</evidence>
<dbReference type="EMBL" id="JARIHO010000001">
    <property type="protein sequence ID" value="KAJ7367488.1"/>
    <property type="molecule type" value="Genomic_DNA"/>
</dbReference>
<comment type="similarity">
    <text evidence="3">Belongs to the acetyltransferase family. RimJ subfamily.</text>
</comment>
<dbReference type="GO" id="GO:0016747">
    <property type="term" value="F:acyltransferase activity, transferring groups other than amino-acyl groups"/>
    <property type="evidence" value="ECO:0007669"/>
    <property type="project" value="InterPro"/>
</dbReference>
<keyword evidence="6" id="KW-1185">Reference proteome</keyword>